<evidence type="ECO:0000313" key="2">
    <source>
        <dbReference type="Proteomes" id="UP000758168"/>
    </source>
</evidence>
<dbReference type="CDD" id="cd00657">
    <property type="entry name" value="Ferritin_like"/>
    <property type="match status" value="1"/>
</dbReference>
<gene>
    <name evidence="1" type="ORF">JOF54_000002</name>
</gene>
<dbReference type="InterPro" id="IPR006311">
    <property type="entry name" value="TAT_signal"/>
</dbReference>
<proteinExistence type="predicted"/>
<dbReference type="InterPro" id="IPR009078">
    <property type="entry name" value="Ferritin-like_SF"/>
</dbReference>
<dbReference type="EMBL" id="JAGIOB010000001">
    <property type="protein sequence ID" value="MBP2415080.1"/>
    <property type="molecule type" value="Genomic_DNA"/>
</dbReference>
<dbReference type="Proteomes" id="UP000758168">
    <property type="component" value="Unassembled WGS sequence"/>
</dbReference>
<dbReference type="SUPFAM" id="SSF47240">
    <property type="entry name" value="Ferritin-like"/>
    <property type="match status" value="1"/>
</dbReference>
<name>A0ABS4Z2R0_9ACTN</name>
<evidence type="ECO:0008006" key="3">
    <source>
        <dbReference type="Google" id="ProtNLM"/>
    </source>
</evidence>
<dbReference type="PANTHER" id="PTHR31694:SF26">
    <property type="entry name" value="OS05G0151100 PROTEIN"/>
    <property type="match status" value="1"/>
</dbReference>
<reference evidence="1 2" key="1">
    <citation type="submission" date="2021-03" db="EMBL/GenBank/DDBJ databases">
        <title>Sequencing the genomes of 1000 actinobacteria strains.</title>
        <authorList>
            <person name="Klenk H.-P."/>
        </authorList>
    </citation>
    <scope>NUCLEOTIDE SEQUENCE [LARGE SCALE GENOMIC DNA]</scope>
    <source>
        <strain evidence="1 2">DSM 12936</strain>
    </source>
</reference>
<accession>A0ABS4Z2R0</accession>
<dbReference type="Pfam" id="PF13668">
    <property type="entry name" value="Ferritin_2"/>
    <property type="match status" value="1"/>
</dbReference>
<sequence length="225" mass="23859">MNHENVPPTPVDQLDPAAQVFGGRPVMTFGDEGQRRRFLRAAAVVGFGSTLVALSQRDKLALADASANDLEILNYALTLEYLEADFYAQGIEGGALKGRDLDLVTPIGDHEKEHVAVLTDTVKSLGGKPAAKPKFTYPDGTFDDKKTFLTTASTFEELGVTAYHGQVARIEDGDILAAAASIAGVESRHAAVVADLLGGNPFPASFEKNKSMKAVLKAAGPFIKS</sequence>
<organism evidence="1 2">
    <name type="scientific">Microlunatus capsulatus</name>
    <dbReference type="NCBI Taxonomy" id="99117"/>
    <lineage>
        <taxon>Bacteria</taxon>
        <taxon>Bacillati</taxon>
        <taxon>Actinomycetota</taxon>
        <taxon>Actinomycetes</taxon>
        <taxon>Propionibacteriales</taxon>
        <taxon>Propionibacteriaceae</taxon>
        <taxon>Microlunatus</taxon>
    </lineage>
</organism>
<protein>
    <recommendedName>
        <fullName evidence="3">Ferritin-like domain-containing protein</fullName>
    </recommendedName>
</protein>
<dbReference type="InterPro" id="IPR012347">
    <property type="entry name" value="Ferritin-like"/>
</dbReference>
<dbReference type="PANTHER" id="PTHR31694">
    <property type="entry name" value="DESICCATION-LIKE PROTEIN"/>
    <property type="match status" value="1"/>
</dbReference>
<dbReference type="PROSITE" id="PS51318">
    <property type="entry name" value="TAT"/>
    <property type="match status" value="1"/>
</dbReference>
<evidence type="ECO:0000313" key="1">
    <source>
        <dbReference type="EMBL" id="MBP2415080.1"/>
    </source>
</evidence>
<dbReference type="Gene3D" id="1.20.1260.10">
    <property type="match status" value="1"/>
</dbReference>
<comment type="caution">
    <text evidence="1">The sequence shown here is derived from an EMBL/GenBank/DDBJ whole genome shotgun (WGS) entry which is preliminary data.</text>
</comment>
<dbReference type="RefSeq" id="WP_210051809.1">
    <property type="nucleotide sequence ID" value="NZ_BAAAMH010000016.1"/>
</dbReference>
<keyword evidence="2" id="KW-1185">Reference proteome</keyword>
<dbReference type="InterPro" id="IPR052965">
    <property type="entry name" value="Pigment-catalase-like"/>
</dbReference>